<evidence type="ECO:0000313" key="2">
    <source>
        <dbReference type="Proteomes" id="UP000070589"/>
    </source>
</evidence>
<dbReference type="AlphaFoldDB" id="A0A133U689"/>
<gene>
    <name evidence="1" type="ORF">AKJ62_02515</name>
</gene>
<proteinExistence type="predicted"/>
<name>A0A133U689_9EURY</name>
<keyword evidence="2" id="KW-1185">Reference proteome</keyword>
<sequence>MLKGPVPLRPIYHWKDRRIGEHCFLMFILLLVHRFLMEEIRESVLEEYGIGGETVLRLLRELRLVTSKSSDTNEPEFVVEDRGAIENAVIQSLNLERFVPDG</sequence>
<comment type="caution">
    <text evidence="1">The sequence shown here is derived from an EMBL/GenBank/DDBJ whole genome shotgun (WGS) entry which is preliminary data.</text>
</comment>
<dbReference type="EMBL" id="LHXL01000025">
    <property type="protein sequence ID" value="KXA89719.1"/>
    <property type="molecule type" value="Genomic_DNA"/>
</dbReference>
<evidence type="ECO:0000313" key="1">
    <source>
        <dbReference type="EMBL" id="KXA89719.1"/>
    </source>
</evidence>
<reference evidence="1 2" key="1">
    <citation type="journal article" date="2016" name="Sci. Rep.">
        <title>Metabolic traits of an uncultured archaeal lineage -MSBL1- from brine pools of the Red Sea.</title>
        <authorList>
            <person name="Mwirichia R."/>
            <person name="Alam I."/>
            <person name="Rashid M."/>
            <person name="Vinu M."/>
            <person name="Ba-Alawi W."/>
            <person name="Anthony Kamau A."/>
            <person name="Kamanda Ngugi D."/>
            <person name="Goker M."/>
            <person name="Klenk H.P."/>
            <person name="Bajic V."/>
            <person name="Stingl U."/>
        </authorList>
    </citation>
    <scope>NUCLEOTIDE SEQUENCE [LARGE SCALE GENOMIC DNA]</scope>
    <source>
        <strain evidence="1">SCGC-AAA259D14</strain>
    </source>
</reference>
<organism evidence="1 2">
    <name type="scientific">candidate division MSBL1 archaeon SCGC-AAA259D14</name>
    <dbReference type="NCBI Taxonomy" id="1698261"/>
    <lineage>
        <taxon>Archaea</taxon>
        <taxon>Methanobacteriati</taxon>
        <taxon>Methanobacteriota</taxon>
        <taxon>candidate division MSBL1</taxon>
    </lineage>
</organism>
<dbReference type="Proteomes" id="UP000070589">
    <property type="component" value="Unassembled WGS sequence"/>
</dbReference>
<protein>
    <submittedName>
        <fullName evidence="1">Uncharacterized protein</fullName>
    </submittedName>
</protein>
<accession>A0A133U689</accession>